<reference evidence="2 3" key="1">
    <citation type="journal article" date="2005" name="Genome Res.">
        <title>Complete genome sequence of the hyperthermophilic archaeon Thermococcus kodakaraensis KOD1 and comparison with Pyrococcus genomes.</title>
        <authorList>
            <person name="Fukui T."/>
            <person name="Atomi H."/>
            <person name="Kanai T."/>
            <person name="Matsumi R."/>
            <person name="Fujiwara S."/>
            <person name="Imanaka T."/>
        </authorList>
    </citation>
    <scope>NUCLEOTIDE SEQUENCE [LARGE SCALE GENOMIC DNA]</scope>
    <source>
        <strain evidence="3">ATCC BAA-918 / JCM 12380 / KOD1</strain>
    </source>
</reference>
<feature type="compositionally biased region" description="Polar residues" evidence="1">
    <location>
        <begin position="119"/>
        <end position="138"/>
    </location>
</feature>
<dbReference type="EMBL" id="AP006878">
    <property type="protein sequence ID" value="BAD85567.1"/>
    <property type="molecule type" value="Genomic_DNA"/>
</dbReference>
<dbReference type="Proteomes" id="UP000000536">
    <property type="component" value="Chromosome"/>
</dbReference>
<dbReference type="KEGG" id="tko:TK1378"/>
<keyword evidence="3" id="KW-1185">Reference proteome</keyword>
<name>Q5JGX7_THEKO</name>
<evidence type="ECO:0000313" key="2">
    <source>
        <dbReference type="EMBL" id="BAD85567.1"/>
    </source>
</evidence>
<evidence type="ECO:0000256" key="1">
    <source>
        <dbReference type="SAM" id="MobiDB-lite"/>
    </source>
</evidence>
<dbReference type="EnsemblBacteria" id="BAD85567">
    <property type="protein sequence ID" value="BAD85567"/>
    <property type="gene ID" value="TK1378"/>
</dbReference>
<feature type="compositionally biased region" description="Basic residues" evidence="1">
    <location>
        <begin position="21"/>
        <end position="32"/>
    </location>
</feature>
<gene>
    <name evidence="2" type="ordered locus">TK1378</name>
</gene>
<feature type="region of interest" description="Disordered" evidence="1">
    <location>
        <begin position="1"/>
        <end position="32"/>
    </location>
</feature>
<proteinExistence type="predicted"/>
<dbReference type="HOGENOM" id="CLU_1850735_0_0_2"/>
<evidence type="ECO:0000313" key="3">
    <source>
        <dbReference type="Proteomes" id="UP000000536"/>
    </source>
</evidence>
<dbReference type="InParanoid" id="Q5JGX7"/>
<protein>
    <submittedName>
        <fullName evidence="2">Predicted integrase, N-fragment</fullName>
    </submittedName>
</protein>
<feature type="region of interest" description="Disordered" evidence="1">
    <location>
        <begin position="98"/>
        <end position="138"/>
    </location>
</feature>
<sequence>MVKSSGVSGHSYAGEREQAGARKRRKPRRLSPRLHITLPPEIYWKAKERWDNVSRVVASLLEVALSEDLTVEEVVTAVTLIRSGALVVNSPLGAGVAEPGQRRWTQDPLPQGFRGSNPRPRTTETLQCKVSSKSECPF</sequence>
<dbReference type="STRING" id="69014.TK1378"/>
<accession>Q5JGX7</accession>
<organism evidence="2 3">
    <name type="scientific">Thermococcus kodakarensis (strain ATCC BAA-918 / JCM 12380 / KOD1)</name>
    <name type="common">Pyrococcus kodakaraensis (strain KOD1)</name>
    <dbReference type="NCBI Taxonomy" id="69014"/>
    <lineage>
        <taxon>Archaea</taxon>
        <taxon>Methanobacteriati</taxon>
        <taxon>Methanobacteriota</taxon>
        <taxon>Thermococci</taxon>
        <taxon>Thermococcales</taxon>
        <taxon>Thermococcaceae</taxon>
        <taxon>Thermococcus</taxon>
    </lineage>
</organism>
<dbReference type="AlphaFoldDB" id="Q5JGX7"/>